<evidence type="ECO:0000313" key="7">
    <source>
        <dbReference type="Proteomes" id="UP000269692"/>
    </source>
</evidence>
<evidence type="ECO:0000256" key="3">
    <source>
        <dbReference type="ARBA" id="ARBA00023004"/>
    </source>
</evidence>
<protein>
    <submittedName>
        <fullName evidence="6">Rieske (2Fe-2S) protein</fullName>
    </submittedName>
</protein>
<dbReference type="EMBL" id="RCTF01000001">
    <property type="protein sequence ID" value="RLP81708.1"/>
    <property type="molecule type" value="Genomic_DNA"/>
</dbReference>
<feature type="domain" description="Rieske" evidence="5">
    <location>
        <begin position="9"/>
        <end position="120"/>
    </location>
</feature>
<keyword evidence="4" id="KW-0411">Iron-sulfur</keyword>
<keyword evidence="2" id="KW-0479">Metal-binding</keyword>
<dbReference type="PROSITE" id="PS51296">
    <property type="entry name" value="RIESKE"/>
    <property type="match status" value="1"/>
</dbReference>
<keyword evidence="7" id="KW-1185">Reference proteome</keyword>
<sequence>MTQPGIEVYAICEAESIPPGGAKAFSLSRRTDEGEARPYGIVVVRVRPREFVGYLNACPHGKVWLNIGDGSFFTPDKAHLRCGRHGAKFEIASGLCLEGPCQGASLEPIPLALMGSDVCLCGIALVEDDGASGYDGDDETMDIMIHPG</sequence>
<evidence type="ECO:0000313" key="6">
    <source>
        <dbReference type="EMBL" id="RLP81708.1"/>
    </source>
</evidence>
<evidence type="ECO:0000256" key="4">
    <source>
        <dbReference type="ARBA" id="ARBA00023014"/>
    </source>
</evidence>
<dbReference type="Gene3D" id="2.102.10.10">
    <property type="entry name" value="Rieske [2Fe-2S] iron-sulphur domain"/>
    <property type="match status" value="1"/>
</dbReference>
<dbReference type="Pfam" id="PF00355">
    <property type="entry name" value="Rieske"/>
    <property type="match status" value="1"/>
</dbReference>
<name>A0A3L7AQF8_9HYPH</name>
<dbReference type="GO" id="GO:0046872">
    <property type="term" value="F:metal ion binding"/>
    <property type="evidence" value="ECO:0007669"/>
    <property type="project" value="UniProtKB-KW"/>
</dbReference>
<evidence type="ECO:0000256" key="2">
    <source>
        <dbReference type="ARBA" id="ARBA00022723"/>
    </source>
</evidence>
<keyword evidence="3" id="KW-0408">Iron</keyword>
<proteinExistence type="predicted"/>
<accession>A0A3L7AQF8</accession>
<dbReference type="OrthoDB" id="9800776at2"/>
<dbReference type="CDD" id="cd03467">
    <property type="entry name" value="Rieske"/>
    <property type="match status" value="1"/>
</dbReference>
<organism evidence="6 7">
    <name type="scientific">Xanthobacter tagetidis</name>
    <dbReference type="NCBI Taxonomy" id="60216"/>
    <lineage>
        <taxon>Bacteria</taxon>
        <taxon>Pseudomonadati</taxon>
        <taxon>Pseudomonadota</taxon>
        <taxon>Alphaproteobacteria</taxon>
        <taxon>Hyphomicrobiales</taxon>
        <taxon>Xanthobacteraceae</taxon>
        <taxon>Xanthobacter</taxon>
    </lineage>
</organism>
<evidence type="ECO:0000256" key="1">
    <source>
        <dbReference type="ARBA" id="ARBA00022714"/>
    </source>
</evidence>
<dbReference type="AlphaFoldDB" id="A0A3L7AQF8"/>
<dbReference type="InterPro" id="IPR017941">
    <property type="entry name" value="Rieske_2Fe-2S"/>
</dbReference>
<evidence type="ECO:0000259" key="5">
    <source>
        <dbReference type="PROSITE" id="PS51296"/>
    </source>
</evidence>
<dbReference type="Proteomes" id="UP000269692">
    <property type="component" value="Unassembled WGS sequence"/>
</dbReference>
<dbReference type="PANTHER" id="PTHR40261:SF1">
    <property type="entry name" value="RIESKE DOMAIN-CONTAINING PROTEIN"/>
    <property type="match status" value="1"/>
</dbReference>
<comment type="caution">
    <text evidence="6">The sequence shown here is derived from an EMBL/GenBank/DDBJ whole genome shotgun (WGS) entry which is preliminary data.</text>
</comment>
<dbReference type="PANTHER" id="PTHR40261">
    <property type="match status" value="1"/>
</dbReference>
<gene>
    <name evidence="6" type="ORF">D9R14_01550</name>
</gene>
<dbReference type="RefSeq" id="WP_121621523.1">
    <property type="nucleotide sequence ID" value="NZ_JACIIW010000004.1"/>
</dbReference>
<dbReference type="GO" id="GO:0051537">
    <property type="term" value="F:2 iron, 2 sulfur cluster binding"/>
    <property type="evidence" value="ECO:0007669"/>
    <property type="project" value="UniProtKB-KW"/>
</dbReference>
<dbReference type="InterPro" id="IPR036922">
    <property type="entry name" value="Rieske_2Fe-2S_sf"/>
</dbReference>
<dbReference type="SUPFAM" id="SSF50022">
    <property type="entry name" value="ISP domain"/>
    <property type="match status" value="1"/>
</dbReference>
<reference evidence="6 7" key="1">
    <citation type="submission" date="2018-10" db="EMBL/GenBank/DDBJ databases">
        <title>Xanthobacter tagetidis genome sequencing and assembly.</title>
        <authorList>
            <person name="Maclea K.S."/>
            <person name="Goen A.E."/>
            <person name="Fatima S.A."/>
        </authorList>
    </citation>
    <scope>NUCLEOTIDE SEQUENCE [LARGE SCALE GENOMIC DNA]</scope>
    <source>
        <strain evidence="6 7">ATCC 700314</strain>
    </source>
</reference>
<keyword evidence="1" id="KW-0001">2Fe-2S</keyword>